<reference evidence="4" key="1">
    <citation type="submission" date="2023-03" db="EMBL/GenBank/DDBJ databases">
        <authorList>
            <person name="Steffen K."/>
            <person name="Cardenas P."/>
        </authorList>
    </citation>
    <scope>NUCLEOTIDE SEQUENCE</scope>
</reference>
<dbReference type="InterPro" id="IPR002941">
    <property type="entry name" value="DNA_methylase_N4/N6"/>
</dbReference>
<dbReference type="GO" id="GO:0008170">
    <property type="term" value="F:N-methyltransferase activity"/>
    <property type="evidence" value="ECO:0007669"/>
    <property type="project" value="InterPro"/>
</dbReference>
<dbReference type="Gene3D" id="3.40.50.150">
    <property type="entry name" value="Vaccinia Virus protein VP39"/>
    <property type="match status" value="1"/>
</dbReference>
<evidence type="ECO:0000256" key="1">
    <source>
        <dbReference type="ARBA" id="ARBA00022603"/>
    </source>
</evidence>
<dbReference type="GO" id="GO:0032259">
    <property type="term" value="P:methylation"/>
    <property type="evidence" value="ECO:0007669"/>
    <property type="project" value="UniProtKB-KW"/>
</dbReference>
<gene>
    <name evidence="4" type="ORF">GBAR_LOCUS3586</name>
</gene>
<keyword evidence="1 4" id="KW-0489">Methyltransferase</keyword>
<comment type="caution">
    <text evidence="4">The sequence shown here is derived from an EMBL/GenBank/DDBJ whole genome shotgun (WGS) entry which is preliminary data.</text>
</comment>
<dbReference type="AlphaFoldDB" id="A0AA35R4M7"/>
<dbReference type="SUPFAM" id="SSF53335">
    <property type="entry name" value="S-adenosyl-L-methionine-dependent methyltransferases"/>
    <property type="match status" value="1"/>
</dbReference>
<name>A0AA35R4M7_GEOBA</name>
<dbReference type="EMBL" id="CASHTH010000510">
    <property type="protein sequence ID" value="CAI8003215.1"/>
    <property type="molecule type" value="Genomic_DNA"/>
</dbReference>
<dbReference type="GO" id="GO:0003677">
    <property type="term" value="F:DNA binding"/>
    <property type="evidence" value="ECO:0007669"/>
    <property type="project" value="InterPro"/>
</dbReference>
<proteinExistence type="predicted"/>
<accession>A0AA35R4M7</accession>
<keyword evidence="2" id="KW-0808">Transferase</keyword>
<dbReference type="Pfam" id="PF01555">
    <property type="entry name" value="N6_N4_Mtase"/>
    <property type="match status" value="1"/>
</dbReference>
<evidence type="ECO:0000313" key="4">
    <source>
        <dbReference type="EMBL" id="CAI8003215.1"/>
    </source>
</evidence>
<dbReference type="InterPro" id="IPR001091">
    <property type="entry name" value="RM_Methyltransferase"/>
</dbReference>
<evidence type="ECO:0000259" key="3">
    <source>
        <dbReference type="Pfam" id="PF01555"/>
    </source>
</evidence>
<dbReference type="Proteomes" id="UP001174909">
    <property type="component" value="Unassembled WGS sequence"/>
</dbReference>
<evidence type="ECO:0000313" key="5">
    <source>
        <dbReference type="Proteomes" id="UP001174909"/>
    </source>
</evidence>
<dbReference type="InterPro" id="IPR029063">
    <property type="entry name" value="SAM-dependent_MTases_sf"/>
</dbReference>
<feature type="domain" description="DNA methylase N-4/N-6" evidence="3">
    <location>
        <begin position="165"/>
        <end position="362"/>
    </location>
</feature>
<dbReference type="PRINTS" id="PR00508">
    <property type="entry name" value="S21N4MTFRASE"/>
</dbReference>
<protein>
    <submittedName>
        <fullName evidence="4">Modification methylase MjaV</fullName>
    </submittedName>
</protein>
<evidence type="ECO:0000256" key="2">
    <source>
        <dbReference type="ARBA" id="ARBA00022679"/>
    </source>
</evidence>
<keyword evidence="5" id="KW-1185">Reference proteome</keyword>
<organism evidence="4 5">
    <name type="scientific">Geodia barretti</name>
    <name type="common">Barrett's horny sponge</name>
    <dbReference type="NCBI Taxonomy" id="519541"/>
    <lineage>
        <taxon>Eukaryota</taxon>
        <taxon>Metazoa</taxon>
        <taxon>Porifera</taxon>
        <taxon>Demospongiae</taxon>
        <taxon>Heteroscleromorpha</taxon>
        <taxon>Tetractinellida</taxon>
        <taxon>Astrophorina</taxon>
        <taxon>Geodiidae</taxon>
        <taxon>Geodia</taxon>
    </lineage>
</organism>
<sequence length="417" mass="46171">MVKLGKSSLTKQDLIGVIKPAMEAGADAEAIADMVAERISDVVDLDDAATLLAEALGAEQPSEDEGVVIYDELPLGLIDLPSASRKYGIAVSTIRNWVNRGHLHKKGLRKAPAQGGGYIAVDERALQSHIANRKILTNADITPWLNAIHQGDILELLPELPDASVDLVVASPPYNLLNSTGNGSRCWDGYDGHSDDMPRHAYVEWQRLCLSQMLRVLKPDGAIFYNHMHRVQNGLIVRNDDILQDFPLRQVIIWHRSGGTNFNRHYFLPDYEVVYLITKPGFRLLNGHTDGSVWRIHQEQHSWIPEIPTFPVDLPRRAIRATSAKVVLDPFTGSGTTAVAAVLEGRSYIGIEQSARYCAIARERLAGLDRHQRHALITNAASAVIRRIGPALSWELPVGFPVHQRCGDQQWIHAGGY</sequence>